<dbReference type="InterPro" id="IPR018484">
    <property type="entry name" value="FGGY_N"/>
</dbReference>
<dbReference type="InterPro" id="IPR018485">
    <property type="entry name" value="FGGY_C"/>
</dbReference>
<dbReference type="CDD" id="cd07769">
    <property type="entry name" value="ASKHA_NBD_FGGY_GK"/>
    <property type="match status" value="1"/>
</dbReference>
<proteinExistence type="inferred from homology"/>
<evidence type="ECO:0000256" key="9">
    <source>
        <dbReference type="ARBA" id="ARBA00043149"/>
    </source>
</evidence>
<dbReference type="PIRSF" id="PIRSF000538">
    <property type="entry name" value="GlpK"/>
    <property type="match status" value="1"/>
</dbReference>
<feature type="domain" description="Carbohydrate kinase FGGY N-terminal" evidence="10">
    <location>
        <begin position="6"/>
        <end position="256"/>
    </location>
</feature>
<comment type="caution">
    <text evidence="12">The sequence shown here is derived from an EMBL/GenBank/DDBJ whole genome shotgun (WGS) entry which is preliminary data.</text>
</comment>
<dbReference type="GO" id="GO:0005524">
    <property type="term" value="F:ATP binding"/>
    <property type="evidence" value="ECO:0007669"/>
    <property type="project" value="UniProtKB-KW"/>
</dbReference>
<dbReference type="Pfam" id="PF02782">
    <property type="entry name" value="FGGY_C"/>
    <property type="match status" value="1"/>
</dbReference>
<name>A0A132NTZ7_GIAIN</name>
<keyword evidence="5" id="KW-0547">Nucleotide-binding</keyword>
<dbReference type="InterPro" id="IPR000577">
    <property type="entry name" value="Carb_kinase_FGGY"/>
</dbReference>
<protein>
    <recommendedName>
        <fullName evidence="3">glycerol kinase</fullName>
        <ecNumber evidence="3">2.7.1.30</ecNumber>
    </recommendedName>
    <alternativeName>
        <fullName evidence="9">ATP:glycerol 3-phosphotransferase</fullName>
    </alternativeName>
</protein>
<gene>
    <name evidence="12" type="ORF">QR46_2435</name>
</gene>
<dbReference type="GO" id="GO:0006071">
    <property type="term" value="P:glycerol metabolic process"/>
    <property type="evidence" value="ECO:0007669"/>
    <property type="project" value="UniProtKB-KW"/>
</dbReference>
<feature type="domain" description="Carbohydrate kinase FGGY C-terminal" evidence="11">
    <location>
        <begin position="266"/>
        <end position="494"/>
    </location>
</feature>
<dbReference type="PANTHER" id="PTHR10196">
    <property type="entry name" value="SUGAR KINASE"/>
    <property type="match status" value="1"/>
</dbReference>
<evidence type="ECO:0000313" key="13">
    <source>
        <dbReference type="Proteomes" id="UP000070089"/>
    </source>
</evidence>
<dbReference type="PANTHER" id="PTHR10196:SF69">
    <property type="entry name" value="GLYCEROL KINASE"/>
    <property type="match status" value="1"/>
</dbReference>
<comment type="similarity">
    <text evidence="2">Belongs to the FGGY kinase family.</text>
</comment>
<dbReference type="EMBL" id="JXTI01000064">
    <property type="protein sequence ID" value="KWX13563.1"/>
    <property type="molecule type" value="Genomic_DNA"/>
</dbReference>
<evidence type="ECO:0000259" key="11">
    <source>
        <dbReference type="Pfam" id="PF02782"/>
    </source>
</evidence>
<evidence type="ECO:0000256" key="6">
    <source>
        <dbReference type="ARBA" id="ARBA00022777"/>
    </source>
</evidence>
<dbReference type="GO" id="GO:0004370">
    <property type="term" value="F:glycerol kinase activity"/>
    <property type="evidence" value="ECO:0007669"/>
    <property type="project" value="UniProtKB-EC"/>
</dbReference>
<keyword evidence="8" id="KW-0067">ATP-binding</keyword>
<dbReference type="EC" id="2.7.1.30" evidence="3"/>
<dbReference type="FunFam" id="3.30.420.40:FF:000086">
    <property type="entry name" value="Glycerol kinase"/>
    <property type="match status" value="1"/>
</dbReference>
<dbReference type="GO" id="GO:0005739">
    <property type="term" value="C:mitochondrion"/>
    <property type="evidence" value="ECO:0007669"/>
    <property type="project" value="TreeGrafter"/>
</dbReference>
<evidence type="ECO:0000256" key="7">
    <source>
        <dbReference type="ARBA" id="ARBA00022798"/>
    </source>
</evidence>
<evidence type="ECO:0000256" key="3">
    <source>
        <dbReference type="ARBA" id="ARBA00012099"/>
    </source>
</evidence>
<dbReference type="VEuPathDB" id="GiardiaDB:QR46_2435"/>
<dbReference type="AlphaFoldDB" id="A0A132NTZ7"/>
<comment type="pathway">
    <text evidence="1">Polyol metabolism; glycerol degradation via glycerol kinase pathway; sn-glycerol 3-phosphate from glycerol: step 1/1.</text>
</comment>
<dbReference type="InterPro" id="IPR043129">
    <property type="entry name" value="ATPase_NBD"/>
</dbReference>
<dbReference type="Pfam" id="PF00370">
    <property type="entry name" value="FGGY_N"/>
    <property type="match status" value="1"/>
</dbReference>
<evidence type="ECO:0000256" key="5">
    <source>
        <dbReference type="ARBA" id="ARBA00022741"/>
    </source>
</evidence>
<dbReference type="SUPFAM" id="SSF53067">
    <property type="entry name" value="Actin-like ATPase domain"/>
    <property type="match status" value="2"/>
</dbReference>
<evidence type="ECO:0000313" key="12">
    <source>
        <dbReference type="EMBL" id="KWX13563.1"/>
    </source>
</evidence>
<evidence type="ECO:0000256" key="8">
    <source>
        <dbReference type="ARBA" id="ARBA00022840"/>
    </source>
</evidence>
<accession>A0A132NTZ7</accession>
<organism evidence="12 13">
    <name type="scientific">Giardia duodenalis assemblage B</name>
    <dbReference type="NCBI Taxonomy" id="1394984"/>
    <lineage>
        <taxon>Eukaryota</taxon>
        <taxon>Metamonada</taxon>
        <taxon>Diplomonadida</taxon>
        <taxon>Hexamitidae</taxon>
        <taxon>Giardiinae</taxon>
        <taxon>Giardia</taxon>
    </lineage>
</organism>
<dbReference type="Gene3D" id="3.30.420.40">
    <property type="match status" value="2"/>
</dbReference>
<evidence type="ECO:0000256" key="1">
    <source>
        <dbReference type="ARBA" id="ARBA00005190"/>
    </source>
</evidence>
<dbReference type="GO" id="GO:0046167">
    <property type="term" value="P:glycerol-3-phosphate biosynthetic process"/>
    <property type="evidence" value="ECO:0007669"/>
    <property type="project" value="TreeGrafter"/>
</dbReference>
<evidence type="ECO:0000256" key="4">
    <source>
        <dbReference type="ARBA" id="ARBA00022679"/>
    </source>
</evidence>
<keyword evidence="4" id="KW-0808">Transferase</keyword>
<keyword evidence="7" id="KW-0319">Glycerol metabolism</keyword>
<evidence type="ECO:0000259" key="10">
    <source>
        <dbReference type="Pfam" id="PF00370"/>
    </source>
</evidence>
<evidence type="ECO:0000256" key="2">
    <source>
        <dbReference type="ARBA" id="ARBA00009156"/>
    </source>
</evidence>
<dbReference type="Proteomes" id="UP000070089">
    <property type="component" value="Unassembled WGS sequence"/>
</dbReference>
<reference evidence="12 13" key="1">
    <citation type="journal article" date="2015" name="Mol. Biochem. Parasitol.">
        <title>Identification of polymorphic genes for use in assemblage B genotyping assays through comparative genomics of multiple assemblage B Giardia duodenalis isolates.</title>
        <authorList>
            <person name="Wielinga C."/>
            <person name="Thompson R.C."/>
            <person name="Monis P."/>
            <person name="Ryan U."/>
        </authorList>
    </citation>
    <scope>NUCLEOTIDE SEQUENCE [LARGE SCALE GENOMIC DNA]</scope>
    <source>
        <strain evidence="12 13">BAH15c1</strain>
    </source>
</reference>
<dbReference type="OrthoDB" id="5422795at2759"/>
<dbReference type="GO" id="GO:0006641">
    <property type="term" value="P:triglyceride metabolic process"/>
    <property type="evidence" value="ECO:0007669"/>
    <property type="project" value="TreeGrafter"/>
</dbReference>
<sequence>MVTNSYLLAIDQGTTSTRIILFDRAGRNVVSATRPNHSITPKEGWVEQDPKQIISDICECLQDVSCKAQELGIQRDSIKACGITTQRETVVIWDGSTGEPLYNAVVWSDARNHELLTELEKTYGPIIRIRTGLPLSTYFSAGKVLWLYLNNPTIKEAIKNRTAKIGTMDTWLLWNLSKEKSYLTDVTSASRTQFFNIETMAWDPMLLHIFSVSLENLPTVWPSAGKVFGTLSETAGWFEGLQIGGMLGDQQASMVGHRCFAAGSSKITFGTGAFLLINAGVAKPEPDDNLLITIGYQISPTTRPVYAREASIASAGSIFEWLRKMGMIQSVADIDSLVVPLIDEPSSVVFVPAFTGLLCPFWCPHARAGIFNLSHSTTPSHIVKAAMEAVALQVRDILPLFQELNNVPGSLNIGVAMARINSHNSLSEAMAIEGMDQSGDYTLPTSPGRQIHIDGGLTKSEYFSQILSDVTQCTILVSKNQELTSLGCVIMAGLTSQVYTDLSDAEASIESSFNPFSPKKSKEQAAETYSRWQVAIKKTM</sequence>
<keyword evidence="6 12" id="KW-0418">Kinase</keyword>